<evidence type="ECO:0000256" key="1">
    <source>
        <dbReference type="ARBA" id="ARBA00004651"/>
    </source>
</evidence>
<feature type="transmembrane region" description="Helical" evidence="6">
    <location>
        <begin position="152"/>
        <end position="176"/>
    </location>
</feature>
<feature type="transmembrane region" description="Helical" evidence="6">
    <location>
        <begin position="42"/>
        <end position="63"/>
    </location>
</feature>
<keyword evidence="5 6" id="KW-0472">Membrane</keyword>
<dbReference type="RefSeq" id="WP_076144430.1">
    <property type="nucleotide sequence ID" value="NZ_LWLN01000001.1"/>
</dbReference>
<evidence type="ECO:0000256" key="6">
    <source>
        <dbReference type="SAM" id="Phobius"/>
    </source>
</evidence>
<protein>
    <submittedName>
        <fullName evidence="7">Polysaccharide biosynthesis protein</fullName>
    </submittedName>
</protein>
<keyword evidence="4 6" id="KW-1133">Transmembrane helix</keyword>
<feature type="transmembrane region" description="Helical" evidence="6">
    <location>
        <begin position="244"/>
        <end position="261"/>
    </location>
</feature>
<feature type="transmembrane region" description="Helical" evidence="6">
    <location>
        <begin position="457"/>
        <end position="478"/>
    </location>
</feature>
<dbReference type="PANTHER" id="PTHR30250">
    <property type="entry name" value="PST FAMILY PREDICTED COLANIC ACID TRANSPORTER"/>
    <property type="match status" value="1"/>
</dbReference>
<keyword evidence="3 6" id="KW-0812">Transmembrane</keyword>
<dbReference type="Proteomes" id="UP000189370">
    <property type="component" value="Unassembled WGS sequence"/>
</dbReference>
<organism evidence="7 8">
    <name type="scientific">Natrinema saccharevitans</name>
    <dbReference type="NCBI Taxonomy" id="301967"/>
    <lineage>
        <taxon>Archaea</taxon>
        <taxon>Methanobacteriati</taxon>
        <taxon>Methanobacteriota</taxon>
        <taxon>Stenosarchaea group</taxon>
        <taxon>Halobacteria</taxon>
        <taxon>Halobacteriales</taxon>
        <taxon>Natrialbaceae</taxon>
        <taxon>Natrinema</taxon>
    </lineage>
</organism>
<evidence type="ECO:0000256" key="3">
    <source>
        <dbReference type="ARBA" id="ARBA00022692"/>
    </source>
</evidence>
<comment type="subcellular location">
    <subcellularLocation>
        <location evidence="1">Cell membrane</location>
        <topology evidence="1">Multi-pass membrane protein</topology>
    </subcellularLocation>
</comment>
<dbReference type="STRING" id="301967.A6E15_05205"/>
<dbReference type="Pfam" id="PF01943">
    <property type="entry name" value="Polysacc_synt"/>
    <property type="match status" value="1"/>
</dbReference>
<feature type="transmembrane region" description="Helical" evidence="6">
    <location>
        <begin position="84"/>
        <end position="108"/>
    </location>
</feature>
<dbReference type="AlphaFoldDB" id="A0A1S8AUL2"/>
<feature type="transmembrane region" description="Helical" evidence="6">
    <location>
        <begin position="182"/>
        <end position="201"/>
    </location>
</feature>
<dbReference type="EMBL" id="LWLN01000001">
    <property type="protein sequence ID" value="OLZ40420.1"/>
    <property type="molecule type" value="Genomic_DNA"/>
</dbReference>
<reference evidence="8" key="1">
    <citation type="submission" date="2016-04" db="EMBL/GenBank/DDBJ databases">
        <authorList>
            <person name="Chen S.-C."/>
            <person name="Lai M.-C."/>
        </authorList>
    </citation>
    <scope>NUCLEOTIDE SEQUENCE [LARGE SCALE GENOMIC DNA]</scope>
    <source>
        <strain evidence="8">AB14</strain>
    </source>
</reference>
<keyword evidence="2" id="KW-1003">Cell membrane</keyword>
<evidence type="ECO:0000256" key="4">
    <source>
        <dbReference type="ARBA" id="ARBA00022989"/>
    </source>
</evidence>
<feature type="transmembrane region" description="Helical" evidence="6">
    <location>
        <begin position="331"/>
        <end position="349"/>
    </location>
</feature>
<evidence type="ECO:0000256" key="2">
    <source>
        <dbReference type="ARBA" id="ARBA00022475"/>
    </source>
</evidence>
<evidence type="ECO:0000313" key="8">
    <source>
        <dbReference type="Proteomes" id="UP000189370"/>
    </source>
</evidence>
<dbReference type="InterPro" id="IPR050833">
    <property type="entry name" value="Poly_Biosynth_Transport"/>
</dbReference>
<name>A0A1S8AUL2_9EURY</name>
<gene>
    <name evidence="7" type="ORF">A6E15_05205</name>
</gene>
<evidence type="ECO:0000313" key="7">
    <source>
        <dbReference type="EMBL" id="OLZ40420.1"/>
    </source>
</evidence>
<feature type="transmembrane region" description="Helical" evidence="6">
    <location>
        <begin position="370"/>
        <end position="391"/>
    </location>
</feature>
<dbReference type="InterPro" id="IPR002797">
    <property type="entry name" value="Polysacc_synth"/>
</dbReference>
<dbReference type="CDD" id="cd13128">
    <property type="entry name" value="MATE_Wzx_like"/>
    <property type="match status" value="1"/>
</dbReference>
<proteinExistence type="predicted"/>
<dbReference type="OrthoDB" id="202076at2157"/>
<feature type="transmembrane region" description="Helical" evidence="6">
    <location>
        <begin position="397"/>
        <end position="417"/>
    </location>
</feature>
<dbReference type="GO" id="GO:0005886">
    <property type="term" value="C:plasma membrane"/>
    <property type="evidence" value="ECO:0007669"/>
    <property type="project" value="UniProtKB-SubCell"/>
</dbReference>
<keyword evidence="8" id="KW-1185">Reference proteome</keyword>
<dbReference type="PANTHER" id="PTHR30250:SF11">
    <property type="entry name" value="O-ANTIGEN TRANSPORTER-RELATED"/>
    <property type="match status" value="1"/>
</dbReference>
<accession>A0A1S8AUL2</accession>
<evidence type="ECO:0000256" key="5">
    <source>
        <dbReference type="ARBA" id="ARBA00023136"/>
    </source>
</evidence>
<sequence length="488" mass="51976">MVDERKILTGFKATLVAEVVRTVAKGGLVVLLARVFLTPDEYGLLFLSISVFGVALLFSRIGIPRSTARYVTEYRETGPSQVPHIVRGSLSFLALSMTTVAIAIALFHRRLAGWIGEAELAPFLLVGFFYIIARTANSYVHTLFQGFNRVAWSARITIVSNVGIVASVIALLALGFGTIGALLGYVAGYALGALCGLYLLYRLVSEFEPAPSREEGLLRRLLEYSLPLSVSGGSNALYKRVDTILVGFFLTPAAVGYYTLAKQLSDFIIAPAGSLGFAVSPSYGEYKANGELERAAEIYEATFEHNVLFYVPAAAGLVVVADPLVRFVFGAAYTGAVPVVQVFAVFIVFQSIDKITNDALDYLGRAKHRAISKGATGAFNFGLNLLLIPAIGVTGAAVSTVVSYGIMVAINIYLIHTELSLSIARLGRTLALVCAIAGGMAVIVHASLVVVTDIPSLLGVVLLGVCIWLVGAVTSGLLDVRRAVSQLR</sequence>
<feature type="transmembrane region" description="Helical" evidence="6">
    <location>
        <begin position="429"/>
        <end position="451"/>
    </location>
</feature>
<comment type="caution">
    <text evidence="7">The sequence shown here is derived from an EMBL/GenBank/DDBJ whole genome shotgun (WGS) entry which is preliminary data.</text>
</comment>
<feature type="transmembrane region" description="Helical" evidence="6">
    <location>
        <begin position="120"/>
        <end position="140"/>
    </location>
</feature>